<organism evidence="1 2">
    <name type="scientific">Desmophyllum pertusum</name>
    <dbReference type="NCBI Taxonomy" id="174260"/>
    <lineage>
        <taxon>Eukaryota</taxon>
        <taxon>Metazoa</taxon>
        <taxon>Cnidaria</taxon>
        <taxon>Anthozoa</taxon>
        <taxon>Hexacorallia</taxon>
        <taxon>Scleractinia</taxon>
        <taxon>Caryophylliina</taxon>
        <taxon>Caryophylliidae</taxon>
        <taxon>Desmophyllum</taxon>
    </lineage>
</organism>
<comment type="caution">
    <text evidence="1">The sequence shown here is derived from an EMBL/GenBank/DDBJ whole genome shotgun (WGS) entry which is preliminary data.</text>
</comment>
<dbReference type="Proteomes" id="UP001163046">
    <property type="component" value="Unassembled WGS sequence"/>
</dbReference>
<evidence type="ECO:0000313" key="2">
    <source>
        <dbReference type="Proteomes" id="UP001163046"/>
    </source>
</evidence>
<accession>A0A9X0A4W2</accession>
<gene>
    <name evidence="1" type="ORF">OS493_006434</name>
</gene>
<sequence>MMDRWLFAMKVVNFRKKARMNWSRRCTRKACEAWKVLLKRKYLEQRLIDNRSIWQRFDYEEDIQEMATAEAKGRHRE</sequence>
<name>A0A9X0A4W2_9CNID</name>
<proteinExistence type="predicted"/>
<dbReference type="OrthoDB" id="5966174at2759"/>
<dbReference type="EMBL" id="MU825398">
    <property type="protein sequence ID" value="KAJ7393457.1"/>
    <property type="molecule type" value="Genomic_DNA"/>
</dbReference>
<keyword evidence="2" id="KW-1185">Reference proteome</keyword>
<evidence type="ECO:0000313" key="1">
    <source>
        <dbReference type="EMBL" id="KAJ7393457.1"/>
    </source>
</evidence>
<dbReference type="AlphaFoldDB" id="A0A9X0A4W2"/>
<protein>
    <submittedName>
        <fullName evidence="1">Uncharacterized protein</fullName>
    </submittedName>
</protein>
<reference evidence="1" key="1">
    <citation type="submission" date="2023-01" db="EMBL/GenBank/DDBJ databases">
        <title>Genome assembly of the deep-sea coral Lophelia pertusa.</title>
        <authorList>
            <person name="Herrera S."/>
            <person name="Cordes E."/>
        </authorList>
    </citation>
    <scope>NUCLEOTIDE SEQUENCE</scope>
    <source>
        <strain evidence="1">USNM1676648</strain>
        <tissue evidence="1">Polyp</tissue>
    </source>
</reference>